<sequence>MERAAGPIRAVTEGGRIPQMRKPLAAMMLVVAALVVMSEGCAPFPLPHYAAYKPRRAEELLVDSENLRMAGDEWERFWFLDQPSHMTPFRTHGGLGP</sequence>
<dbReference type="Proteomes" id="UP000010798">
    <property type="component" value="Chromosome"/>
</dbReference>
<name>L0DH21_SINAD</name>
<evidence type="ECO:0000313" key="2">
    <source>
        <dbReference type="EMBL" id="AGA27956.1"/>
    </source>
</evidence>
<accession>L0DH21</accession>
<feature type="transmembrane region" description="Helical" evidence="1">
    <location>
        <begin position="24"/>
        <end position="46"/>
    </location>
</feature>
<dbReference type="KEGG" id="saci:Sinac_3717"/>
<dbReference type="OrthoDB" id="285838at2"/>
<reference evidence="2 3" key="1">
    <citation type="submission" date="2012-02" db="EMBL/GenBank/DDBJ databases">
        <title>Complete sequence of chromosome of Singulisphaera acidiphila DSM 18658.</title>
        <authorList>
            <consortium name="US DOE Joint Genome Institute (JGI-PGF)"/>
            <person name="Lucas S."/>
            <person name="Copeland A."/>
            <person name="Lapidus A."/>
            <person name="Glavina del Rio T."/>
            <person name="Dalin E."/>
            <person name="Tice H."/>
            <person name="Bruce D."/>
            <person name="Goodwin L."/>
            <person name="Pitluck S."/>
            <person name="Peters L."/>
            <person name="Ovchinnikova G."/>
            <person name="Chertkov O."/>
            <person name="Kyrpides N."/>
            <person name="Mavromatis K."/>
            <person name="Ivanova N."/>
            <person name="Brettin T."/>
            <person name="Detter J.C."/>
            <person name="Han C."/>
            <person name="Larimer F."/>
            <person name="Land M."/>
            <person name="Hauser L."/>
            <person name="Markowitz V."/>
            <person name="Cheng J.-F."/>
            <person name="Hugenholtz P."/>
            <person name="Woyke T."/>
            <person name="Wu D."/>
            <person name="Tindall B."/>
            <person name="Pomrenke H."/>
            <person name="Brambilla E."/>
            <person name="Klenk H.-P."/>
            <person name="Eisen J.A."/>
        </authorList>
    </citation>
    <scope>NUCLEOTIDE SEQUENCE [LARGE SCALE GENOMIC DNA]</scope>
    <source>
        <strain evidence="3">ATCC BAA-1392 / DSM 18658 / VKM B-2454 / MOB10</strain>
    </source>
</reference>
<evidence type="ECO:0000256" key="1">
    <source>
        <dbReference type="SAM" id="Phobius"/>
    </source>
</evidence>
<organism evidence="2 3">
    <name type="scientific">Singulisphaera acidiphila (strain ATCC BAA-1392 / DSM 18658 / VKM B-2454 / MOB10)</name>
    <dbReference type="NCBI Taxonomy" id="886293"/>
    <lineage>
        <taxon>Bacteria</taxon>
        <taxon>Pseudomonadati</taxon>
        <taxon>Planctomycetota</taxon>
        <taxon>Planctomycetia</taxon>
        <taxon>Isosphaerales</taxon>
        <taxon>Isosphaeraceae</taxon>
        <taxon>Singulisphaera</taxon>
    </lineage>
</organism>
<dbReference type="EMBL" id="CP003364">
    <property type="protein sequence ID" value="AGA27956.1"/>
    <property type="molecule type" value="Genomic_DNA"/>
</dbReference>
<keyword evidence="3" id="KW-1185">Reference proteome</keyword>
<gene>
    <name evidence="2" type="ordered locus">Sinac_3717</name>
</gene>
<dbReference type="AlphaFoldDB" id="L0DH21"/>
<dbReference type="HOGENOM" id="CLU_175580_0_0_0"/>
<evidence type="ECO:0000313" key="3">
    <source>
        <dbReference type="Proteomes" id="UP000010798"/>
    </source>
</evidence>
<dbReference type="eggNOG" id="ENOG50335F9">
    <property type="taxonomic scope" value="Bacteria"/>
</dbReference>
<keyword evidence="1" id="KW-1133">Transmembrane helix</keyword>
<keyword evidence="1" id="KW-0812">Transmembrane</keyword>
<proteinExistence type="predicted"/>
<keyword evidence="1" id="KW-0472">Membrane</keyword>
<protein>
    <submittedName>
        <fullName evidence="2">Uncharacterized protein</fullName>
    </submittedName>
</protein>